<evidence type="ECO:0000313" key="2">
    <source>
        <dbReference type="Proteomes" id="UP000265618"/>
    </source>
</evidence>
<reference evidence="1 2" key="1">
    <citation type="journal article" date="2018" name="PLoS ONE">
        <title>The draft genome of Kipferlia bialata reveals reductive genome evolution in fornicate parasites.</title>
        <authorList>
            <person name="Tanifuji G."/>
            <person name="Takabayashi S."/>
            <person name="Kume K."/>
            <person name="Takagi M."/>
            <person name="Nakayama T."/>
            <person name="Kamikawa R."/>
            <person name="Inagaki Y."/>
            <person name="Hashimoto T."/>
        </authorList>
    </citation>
    <scope>NUCLEOTIDE SEQUENCE [LARGE SCALE GENOMIC DNA]</scope>
    <source>
        <strain evidence="1">NY0173</strain>
    </source>
</reference>
<feature type="non-terminal residue" evidence="1">
    <location>
        <position position="1"/>
    </location>
</feature>
<sequence length="61" mass="6429">ALENVTPLGAAVASLGSDPFKYKHVMLSYALGVPHLVMLMAAVSKSYCSPISFDTDPAIMT</sequence>
<proteinExistence type="predicted"/>
<name>A0A9K3D9R9_9EUKA</name>
<protein>
    <submittedName>
        <fullName evidence="1">Uncharacterized protein</fullName>
    </submittedName>
</protein>
<dbReference type="AlphaFoldDB" id="A0A9K3D9R9"/>
<dbReference type="EMBL" id="BDIP01006981">
    <property type="protein sequence ID" value="GIQ90995.1"/>
    <property type="molecule type" value="Genomic_DNA"/>
</dbReference>
<comment type="caution">
    <text evidence="1">The sequence shown here is derived from an EMBL/GenBank/DDBJ whole genome shotgun (WGS) entry which is preliminary data.</text>
</comment>
<evidence type="ECO:0000313" key="1">
    <source>
        <dbReference type="EMBL" id="GIQ90995.1"/>
    </source>
</evidence>
<organism evidence="1 2">
    <name type="scientific">Kipferlia bialata</name>
    <dbReference type="NCBI Taxonomy" id="797122"/>
    <lineage>
        <taxon>Eukaryota</taxon>
        <taxon>Metamonada</taxon>
        <taxon>Carpediemonas-like organisms</taxon>
        <taxon>Kipferlia</taxon>
    </lineage>
</organism>
<accession>A0A9K3D9R9</accession>
<dbReference type="Proteomes" id="UP000265618">
    <property type="component" value="Unassembled WGS sequence"/>
</dbReference>
<gene>
    <name evidence="1" type="ORF">KIPB_014025</name>
</gene>
<keyword evidence="2" id="KW-1185">Reference proteome</keyword>